<dbReference type="Gene3D" id="2.170.130.30">
    <property type="match status" value="1"/>
</dbReference>
<dbReference type="PROSITE" id="PS50068">
    <property type="entry name" value="LDLRA_2"/>
    <property type="match status" value="2"/>
</dbReference>
<dbReference type="InterPro" id="IPR002172">
    <property type="entry name" value="LDrepeatLR_classA_rpt"/>
</dbReference>
<dbReference type="EMBL" id="CAXIEN010000107">
    <property type="protein sequence ID" value="CAL1278004.1"/>
    <property type="molecule type" value="Genomic_DNA"/>
</dbReference>
<feature type="binding site" evidence="5">
    <location>
        <position position="310"/>
    </location>
    <ligand>
        <name>cyanocob(III)alamin</name>
        <dbReference type="ChEBI" id="CHEBI:17439"/>
    </ligand>
</feature>
<dbReference type="Gene3D" id="1.50.10.20">
    <property type="match status" value="1"/>
</dbReference>
<name>A0AAV2A213_9ARAC</name>
<dbReference type="GO" id="GO:0031419">
    <property type="term" value="F:cobalamin binding"/>
    <property type="evidence" value="ECO:0007669"/>
    <property type="project" value="InterPro"/>
</dbReference>
<comment type="subcellular location">
    <subcellularLocation>
        <location evidence="1">Secreted</location>
    </subcellularLocation>
</comment>
<dbReference type="AlphaFoldDB" id="A0AAV2A213"/>
<feature type="disulfide bond" evidence="7">
    <location>
        <begin position="91"/>
        <end position="106"/>
    </location>
</feature>
<dbReference type="PROSITE" id="PS01209">
    <property type="entry name" value="LDLRA_1"/>
    <property type="match status" value="2"/>
</dbReference>
<feature type="binding site" evidence="5">
    <location>
        <begin position="449"/>
        <end position="450"/>
    </location>
    <ligand>
        <name>cyanocob(III)alamin</name>
        <dbReference type="ChEBI" id="CHEBI:17439"/>
    </ligand>
</feature>
<keyword evidence="5" id="KW-0170">Cobalt</keyword>
<dbReference type="Pfam" id="PF01122">
    <property type="entry name" value="Cobalamin_bind"/>
    <property type="match status" value="1"/>
</dbReference>
<dbReference type="GO" id="GO:0015889">
    <property type="term" value="P:cobalamin transport"/>
    <property type="evidence" value="ECO:0007669"/>
    <property type="project" value="InterPro"/>
</dbReference>
<comment type="caution">
    <text evidence="9">The sequence shown here is derived from an EMBL/GenBank/DDBJ whole genome shotgun (WGS) entry which is preliminary data.</text>
</comment>
<evidence type="ECO:0000256" key="2">
    <source>
        <dbReference type="ARBA" id="ARBA00022525"/>
    </source>
</evidence>
<sequence>MDPEKSVKTVLISLLAGVILHSAKAGVPCSPAVFKCLNGKCIQRSWFCDNGNDCGDNSDEQYCVVDYQTPCPSGWVRCPNNQRCIPGHWMCDGTVDCKDISEEINCGNDIAKIPGVAAAKFKLKRWLLQKRKTSICTDKWGHEIHRIAVALHLADDSTFDSRNITGDEIRYEITIKLLNRHTNDKKMSSQELALYIHAMIVSCMDPKDFYGDNLVLELRRRVEAAGNYTNPFQILALCNAGDTMTAKDVERVTIAYDSQHRPFWTDLQALASMALACISSRSKGIVDEQILKDMLQDLKRHQFRNGTLDDFRTTAIATQALLIHDSYKKEFDLNAAIQVLIEGLNENHSLLDVYYALPVFNAKSLLNVTSDHCKKDPDTEEEALQKVLDIKGETTAVQYSVWMGDKINWARTWRLRLRANSTIYTAIENVSKLDNRQKVKYSVVDGKPYVKAVSGIEDDPEMGTYWFIYLRSSNSDEQPKIVEESPVDLKLLPNQEIILWYKPGPWNGPTSVEKTITSP</sequence>
<dbReference type="InterPro" id="IPR036055">
    <property type="entry name" value="LDL_receptor-like_sf"/>
</dbReference>
<keyword evidence="3 8" id="KW-0732">Signal</keyword>
<dbReference type="Gene3D" id="4.10.400.10">
    <property type="entry name" value="Low-density Lipoprotein Receptor"/>
    <property type="match status" value="2"/>
</dbReference>
<feature type="disulfide bond" evidence="7">
    <location>
        <begin position="29"/>
        <end position="41"/>
    </location>
</feature>
<reference evidence="9 10" key="1">
    <citation type="submission" date="2024-04" db="EMBL/GenBank/DDBJ databases">
        <authorList>
            <person name="Rising A."/>
            <person name="Reimegard J."/>
            <person name="Sonavane S."/>
            <person name="Akerstrom W."/>
            <person name="Nylinder S."/>
            <person name="Hedman E."/>
            <person name="Kallberg Y."/>
        </authorList>
    </citation>
    <scope>NUCLEOTIDE SEQUENCE [LARGE SCALE GENOMIC DNA]</scope>
</reference>
<dbReference type="PANTHER" id="PTHR10559:SF18">
    <property type="entry name" value="TRANSCOBALAMIN II"/>
    <property type="match status" value="1"/>
</dbReference>
<dbReference type="SMART" id="SM00192">
    <property type="entry name" value="LDLa"/>
    <property type="match status" value="2"/>
</dbReference>
<evidence type="ECO:0000313" key="10">
    <source>
        <dbReference type="Proteomes" id="UP001497382"/>
    </source>
</evidence>
<dbReference type="PRINTS" id="PR00261">
    <property type="entry name" value="LDLRECEPTOR"/>
</dbReference>
<keyword evidence="10" id="KW-1185">Reference proteome</keyword>
<comment type="caution">
    <text evidence="7">Lacks conserved residue(s) required for the propagation of feature annotation.</text>
</comment>
<feature type="signal peptide" evidence="8">
    <location>
        <begin position="1"/>
        <end position="25"/>
    </location>
</feature>
<feature type="disulfide bond" evidence="7">
    <location>
        <begin position="36"/>
        <end position="54"/>
    </location>
</feature>
<evidence type="ECO:0000256" key="8">
    <source>
        <dbReference type="SAM" id="SignalP"/>
    </source>
</evidence>
<evidence type="ECO:0000256" key="3">
    <source>
        <dbReference type="ARBA" id="ARBA00022729"/>
    </source>
</evidence>
<keyword evidence="2" id="KW-0964">Secreted</keyword>
<dbReference type="InterPro" id="IPR002157">
    <property type="entry name" value="Cbl-bd_prot"/>
</dbReference>
<gene>
    <name evidence="9" type="ORF">LARSCL_LOCUS9533</name>
</gene>
<dbReference type="InterPro" id="IPR023415">
    <property type="entry name" value="LDLR_class-A_CS"/>
</dbReference>
<evidence type="ECO:0000256" key="7">
    <source>
        <dbReference type="PROSITE-ProRule" id="PRU00124"/>
    </source>
</evidence>
<proteinExistence type="predicted"/>
<dbReference type="SUPFAM" id="SSF57424">
    <property type="entry name" value="LDL receptor-like module"/>
    <property type="match status" value="2"/>
</dbReference>
<evidence type="ECO:0000256" key="4">
    <source>
        <dbReference type="ARBA" id="ARBA00023157"/>
    </source>
</evidence>
<feature type="disulfide bond" evidence="6">
    <location>
        <begin position="238"/>
        <end position="277"/>
    </location>
</feature>
<dbReference type="PANTHER" id="PTHR10559">
    <property type="entry name" value="TRANSCOBALAMIN-1/GASTRIC INTRINSIC FACTOR"/>
    <property type="match status" value="1"/>
</dbReference>
<accession>A0AAV2A213</accession>
<feature type="disulfide bond" evidence="7">
    <location>
        <begin position="48"/>
        <end position="63"/>
    </location>
</feature>
<evidence type="ECO:0000313" key="9">
    <source>
        <dbReference type="EMBL" id="CAL1278004.1"/>
    </source>
</evidence>
<evidence type="ECO:0000256" key="1">
    <source>
        <dbReference type="ARBA" id="ARBA00004613"/>
    </source>
</evidence>
<dbReference type="FunFam" id="4.10.400.10:FF:000011">
    <property type="entry name" value="Low-density lipoprotein receptor-related protein 1"/>
    <property type="match status" value="1"/>
</dbReference>
<keyword evidence="4 6" id="KW-1015">Disulfide bond</keyword>
<dbReference type="Proteomes" id="UP001497382">
    <property type="component" value="Unassembled WGS sequence"/>
</dbReference>
<feature type="binding site" evidence="5">
    <location>
        <position position="266"/>
    </location>
    <ligand>
        <name>cyanocob(III)alamin</name>
        <dbReference type="ChEBI" id="CHEBI:17439"/>
    </ligand>
</feature>
<evidence type="ECO:0000256" key="6">
    <source>
        <dbReference type="PIRSR" id="PIRSR602157-2"/>
    </source>
</evidence>
<dbReference type="CDD" id="cd00112">
    <property type="entry name" value="LDLa"/>
    <property type="match status" value="2"/>
</dbReference>
<dbReference type="Pfam" id="PF00057">
    <property type="entry name" value="Ldl_recept_a"/>
    <property type="match status" value="2"/>
</dbReference>
<dbReference type="InterPro" id="IPR051588">
    <property type="entry name" value="Cobalamin_Transport"/>
</dbReference>
<feature type="chain" id="PRO_5043561786" evidence="8">
    <location>
        <begin position="26"/>
        <end position="519"/>
    </location>
</feature>
<evidence type="ECO:0000256" key="5">
    <source>
        <dbReference type="PIRSR" id="PIRSR602157-1"/>
    </source>
</evidence>
<protein>
    <submittedName>
        <fullName evidence="9">Uncharacterized protein</fullName>
    </submittedName>
</protein>
<organism evidence="9 10">
    <name type="scientific">Larinioides sclopetarius</name>
    <dbReference type="NCBI Taxonomy" id="280406"/>
    <lineage>
        <taxon>Eukaryota</taxon>
        <taxon>Metazoa</taxon>
        <taxon>Ecdysozoa</taxon>
        <taxon>Arthropoda</taxon>
        <taxon>Chelicerata</taxon>
        <taxon>Arachnida</taxon>
        <taxon>Araneae</taxon>
        <taxon>Araneomorphae</taxon>
        <taxon>Entelegynae</taxon>
        <taxon>Araneoidea</taxon>
        <taxon>Araneidae</taxon>
        <taxon>Larinioides</taxon>
    </lineage>
</organism>
<dbReference type="GO" id="GO:0005615">
    <property type="term" value="C:extracellular space"/>
    <property type="evidence" value="ECO:0007669"/>
    <property type="project" value="TreeGrafter"/>
</dbReference>